<dbReference type="Pfam" id="PF07717">
    <property type="entry name" value="OB_NTP_bind"/>
    <property type="match status" value="1"/>
</dbReference>
<dbReference type="Pfam" id="PF24385">
    <property type="entry name" value="DSRM_DHX29"/>
    <property type="match status" value="1"/>
</dbReference>
<keyword evidence="11" id="KW-1185">Reference proteome</keyword>
<dbReference type="CDD" id="cd17917">
    <property type="entry name" value="DEXHc_RHA-like"/>
    <property type="match status" value="1"/>
</dbReference>
<dbReference type="PROSITE" id="PS51192">
    <property type="entry name" value="HELICASE_ATP_BIND_1"/>
    <property type="match status" value="1"/>
</dbReference>
<reference evidence="10" key="1">
    <citation type="journal article" date="2020" name="Nat. Commun.">
        <title>Large-scale genome sequencing of mycorrhizal fungi provides insights into the early evolution of symbiotic traits.</title>
        <authorList>
            <person name="Miyauchi S."/>
            <person name="Kiss E."/>
            <person name="Kuo A."/>
            <person name="Drula E."/>
            <person name="Kohler A."/>
            <person name="Sanchez-Garcia M."/>
            <person name="Morin E."/>
            <person name="Andreopoulos B."/>
            <person name="Barry K.W."/>
            <person name="Bonito G."/>
            <person name="Buee M."/>
            <person name="Carver A."/>
            <person name="Chen C."/>
            <person name="Cichocki N."/>
            <person name="Clum A."/>
            <person name="Culley D."/>
            <person name="Crous P.W."/>
            <person name="Fauchery L."/>
            <person name="Girlanda M."/>
            <person name="Hayes R.D."/>
            <person name="Keri Z."/>
            <person name="LaButti K."/>
            <person name="Lipzen A."/>
            <person name="Lombard V."/>
            <person name="Magnuson J."/>
            <person name="Maillard F."/>
            <person name="Murat C."/>
            <person name="Nolan M."/>
            <person name="Ohm R.A."/>
            <person name="Pangilinan J."/>
            <person name="Pereira M.F."/>
            <person name="Perotto S."/>
            <person name="Peter M."/>
            <person name="Pfister S."/>
            <person name="Riley R."/>
            <person name="Sitrit Y."/>
            <person name="Stielow J.B."/>
            <person name="Szollosi G."/>
            <person name="Zifcakova L."/>
            <person name="Stursova M."/>
            <person name="Spatafora J.W."/>
            <person name="Tedersoo L."/>
            <person name="Vaario L.M."/>
            <person name="Yamada A."/>
            <person name="Yan M."/>
            <person name="Wang P."/>
            <person name="Xu J."/>
            <person name="Bruns T."/>
            <person name="Baldrian P."/>
            <person name="Vilgalys R."/>
            <person name="Dunand C."/>
            <person name="Henrissat B."/>
            <person name="Grigoriev I.V."/>
            <person name="Hibbett D."/>
            <person name="Nagy L.G."/>
            <person name="Martin F.M."/>
        </authorList>
    </citation>
    <scope>NUCLEOTIDE SEQUENCE</scope>
    <source>
        <strain evidence="10">UH-Tt-Lm1</strain>
    </source>
</reference>
<dbReference type="InterPro" id="IPR011545">
    <property type="entry name" value="DEAD/DEAH_box_helicase_dom"/>
</dbReference>
<keyword evidence="5" id="KW-0067">ATP-binding</keyword>
<dbReference type="InterPro" id="IPR056328">
    <property type="entry name" value="DSRM_DHX29"/>
</dbReference>
<dbReference type="InterPro" id="IPR011709">
    <property type="entry name" value="DEAD-box_helicase_OB_fold"/>
</dbReference>
<dbReference type="PANTHER" id="PTHR18934">
    <property type="entry name" value="ATP-DEPENDENT RNA HELICASE"/>
    <property type="match status" value="1"/>
</dbReference>
<reference evidence="10" key="2">
    <citation type="submission" date="2020-11" db="EMBL/GenBank/DDBJ databases">
        <authorList>
            <consortium name="DOE Joint Genome Institute"/>
            <person name="Kuo A."/>
            <person name="Miyauchi S."/>
            <person name="Kiss E."/>
            <person name="Drula E."/>
            <person name="Kohler A."/>
            <person name="Sanchez-Garcia M."/>
            <person name="Andreopoulos B."/>
            <person name="Barry K.W."/>
            <person name="Bonito G."/>
            <person name="Buee M."/>
            <person name="Carver A."/>
            <person name="Chen C."/>
            <person name="Cichocki N."/>
            <person name="Clum A."/>
            <person name="Culley D."/>
            <person name="Crous P.W."/>
            <person name="Fauchery L."/>
            <person name="Girlanda M."/>
            <person name="Hayes R."/>
            <person name="Keri Z."/>
            <person name="Labutti K."/>
            <person name="Lipzen A."/>
            <person name="Lombard V."/>
            <person name="Magnuson J."/>
            <person name="Maillard F."/>
            <person name="Morin E."/>
            <person name="Murat C."/>
            <person name="Nolan M."/>
            <person name="Ohm R."/>
            <person name="Pangilinan J."/>
            <person name="Pereira M."/>
            <person name="Perotto S."/>
            <person name="Peter M."/>
            <person name="Riley R."/>
            <person name="Sitrit Y."/>
            <person name="Stielow B."/>
            <person name="Szollosi G."/>
            <person name="Zifcakova L."/>
            <person name="Stursova M."/>
            <person name="Spatafora J.W."/>
            <person name="Tedersoo L."/>
            <person name="Vaario L.-M."/>
            <person name="Yamada A."/>
            <person name="Yan M."/>
            <person name="Wang P."/>
            <person name="Xu J."/>
            <person name="Bruns T."/>
            <person name="Baldrian P."/>
            <person name="Vilgalys R."/>
            <person name="Henrissat B."/>
            <person name="Grigoriev I.V."/>
            <person name="Hibbett D."/>
            <person name="Nagy L.G."/>
            <person name="Martin F.M."/>
        </authorList>
    </citation>
    <scope>NUCLEOTIDE SEQUENCE</scope>
    <source>
        <strain evidence="10">UH-Tt-Lm1</strain>
    </source>
</reference>
<proteinExistence type="predicted"/>
<dbReference type="InterPro" id="IPR007502">
    <property type="entry name" value="Helicase-assoc_dom"/>
</dbReference>
<evidence type="ECO:0000259" key="8">
    <source>
        <dbReference type="PROSITE" id="PS51192"/>
    </source>
</evidence>
<dbReference type="FunFam" id="1.20.120.1080:FF:000002">
    <property type="entry name" value="Putative ATP-dependent RNA helicase DHX36"/>
    <property type="match status" value="1"/>
</dbReference>
<evidence type="ECO:0000256" key="3">
    <source>
        <dbReference type="ARBA" id="ARBA00022801"/>
    </source>
</evidence>
<name>A0A9P6L882_9AGAM</name>
<dbReference type="Pfam" id="PF00271">
    <property type="entry name" value="Helicase_C"/>
    <property type="match status" value="1"/>
</dbReference>
<feature type="region of interest" description="Disordered" evidence="7">
    <location>
        <begin position="1"/>
        <end position="27"/>
    </location>
</feature>
<comment type="catalytic activity">
    <reaction evidence="6">
        <text>ATP + H2O = ADP + phosphate + H(+)</text>
        <dbReference type="Rhea" id="RHEA:13065"/>
        <dbReference type="ChEBI" id="CHEBI:15377"/>
        <dbReference type="ChEBI" id="CHEBI:15378"/>
        <dbReference type="ChEBI" id="CHEBI:30616"/>
        <dbReference type="ChEBI" id="CHEBI:43474"/>
        <dbReference type="ChEBI" id="CHEBI:456216"/>
        <dbReference type="EC" id="3.6.4.13"/>
    </reaction>
</comment>
<dbReference type="SMART" id="SM00847">
    <property type="entry name" value="HA2"/>
    <property type="match status" value="1"/>
</dbReference>
<dbReference type="SMART" id="SM00487">
    <property type="entry name" value="DEXDc"/>
    <property type="match status" value="1"/>
</dbReference>
<feature type="domain" description="Helicase ATP-binding" evidence="8">
    <location>
        <begin position="566"/>
        <end position="731"/>
    </location>
</feature>
<dbReference type="GO" id="GO:0005524">
    <property type="term" value="F:ATP binding"/>
    <property type="evidence" value="ECO:0007669"/>
    <property type="project" value="UniProtKB-KW"/>
</dbReference>
<dbReference type="InterPro" id="IPR048333">
    <property type="entry name" value="HA2_WH"/>
</dbReference>
<accession>A0A9P6L882</accession>
<feature type="region of interest" description="Disordered" evidence="7">
    <location>
        <begin position="165"/>
        <end position="190"/>
    </location>
</feature>
<dbReference type="InterPro" id="IPR027417">
    <property type="entry name" value="P-loop_NTPase"/>
</dbReference>
<dbReference type="FunFam" id="3.40.50.300:FF:000500">
    <property type="entry name" value="ATP-dependent RNA helicase DHX29"/>
    <property type="match status" value="1"/>
</dbReference>
<dbReference type="EC" id="3.6.4.13" evidence="1"/>
<dbReference type="OrthoDB" id="5600252at2759"/>
<dbReference type="GO" id="GO:0003723">
    <property type="term" value="F:RNA binding"/>
    <property type="evidence" value="ECO:0007669"/>
    <property type="project" value="TreeGrafter"/>
</dbReference>
<feature type="compositionally biased region" description="Polar residues" evidence="7">
    <location>
        <begin position="12"/>
        <end position="26"/>
    </location>
</feature>
<organism evidence="10 11">
    <name type="scientific">Thelephora terrestris</name>
    <dbReference type="NCBI Taxonomy" id="56493"/>
    <lineage>
        <taxon>Eukaryota</taxon>
        <taxon>Fungi</taxon>
        <taxon>Dikarya</taxon>
        <taxon>Basidiomycota</taxon>
        <taxon>Agaricomycotina</taxon>
        <taxon>Agaricomycetes</taxon>
        <taxon>Thelephorales</taxon>
        <taxon>Thelephoraceae</taxon>
        <taxon>Thelephora</taxon>
    </lineage>
</organism>
<protein>
    <recommendedName>
        <fullName evidence="1">RNA helicase</fullName>
        <ecNumber evidence="1">3.6.4.13</ecNumber>
    </recommendedName>
</protein>
<feature type="compositionally biased region" description="Basic and acidic residues" evidence="7">
    <location>
        <begin position="517"/>
        <end position="529"/>
    </location>
</feature>
<dbReference type="Pfam" id="PF04408">
    <property type="entry name" value="WHD_HA2"/>
    <property type="match status" value="1"/>
</dbReference>
<comment type="caution">
    <text evidence="10">The sequence shown here is derived from an EMBL/GenBank/DDBJ whole genome shotgun (WGS) entry which is preliminary data.</text>
</comment>
<evidence type="ECO:0000313" key="10">
    <source>
        <dbReference type="EMBL" id="KAF9786885.1"/>
    </source>
</evidence>
<keyword evidence="2" id="KW-0547">Nucleotide-binding</keyword>
<gene>
    <name evidence="10" type="ORF">BJ322DRAFT_1003955</name>
</gene>
<dbReference type="SUPFAM" id="SSF52540">
    <property type="entry name" value="P-loop containing nucleoside triphosphate hydrolases"/>
    <property type="match status" value="1"/>
</dbReference>
<dbReference type="InterPro" id="IPR001650">
    <property type="entry name" value="Helicase_C-like"/>
</dbReference>
<feature type="domain" description="Helicase C-terminal" evidence="9">
    <location>
        <begin position="800"/>
        <end position="966"/>
    </location>
</feature>
<feature type="region of interest" description="Disordered" evidence="7">
    <location>
        <begin position="498"/>
        <end position="529"/>
    </location>
</feature>
<dbReference type="PANTHER" id="PTHR18934:SF267">
    <property type="entry name" value="ATP-DEPENDENT RNA HELICASE YLR419W-RELATED"/>
    <property type="match status" value="1"/>
</dbReference>
<evidence type="ECO:0000256" key="6">
    <source>
        <dbReference type="ARBA" id="ARBA00047984"/>
    </source>
</evidence>
<dbReference type="SMART" id="SM00490">
    <property type="entry name" value="HELICc"/>
    <property type="match status" value="1"/>
</dbReference>
<dbReference type="Proteomes" id="UP000736335">
    <property type="component" value="Unassembled WGS sequence"/>
</dbReference>
<dbReference type="CDD" id="cd18791">
    <property type="entry name" value="SF2_C_RHA"/>
    <property type="match status" value="1"/>
</dbReference>
<evidence type="ECO:0000256" key="2">
    <source>
        <dbReference type="ARBA" id="ARBA00022741"/>
    </source>
</evidence>
<dbReference type="InterPro" id="IPR014001">
    <property type="entry name" value="Helicase_ATP-bd"/>
</dbReference>
<keyword evidence="3 10" id="KW-0378">Hydrolase</keyword>
<dbReference type="EMBL" id="WIUZ02000005">
    <property type="protein sequence ID" value="KAF9786885.1"/>
    <property type="molecule type" value="Genomic_DNA"/>
</dbReference>
<dbReference type="GO" id="GO:0016787">
    <property type="term" value="F:hydrolase activity"/>
    <property type="evidence" value="ECO:0007669"/>
    <property type="project" value="UniProtKB-KW"/>
</dbReference>
<evidence type="ECO:0000259" key="9">
    <source>
        <dbReference type="PROSITE" id="PS51194"/>
    </source>
</evidence>
<dbReference type="Pfam" id="PF00270">
    <property type="entry name" value="DEAD"/>
    <property type="match status" value="1"/>
</dbReference>
<evidence type="ECO:0000256" key="4">
    <source>
        <dbReference type="ARBA" id="ARBA00022806"/>
    </source>
</evidence>
<evidence type="ECO:0000256" key="5">
    <source>
        <dbReference type="ARBA" id="ARBA00022840"/>
    </source>
</evidence>
<evidence type="ECO:0000256" key="7">
    <source>
        <dbReference type="SAM" id="MobiDB-lite"/>
    </source>
</evidence>
<evidence type="ECO:0000256" key="1">
    <source>
        <dbReference type="ARBA" id="ARBA00012552"/>
    </source>
</evidence>
<dbReference type="PROSITE" id="PS51194">
    <property type="entry name" value="HELICASE_CTER"/>
    <property type="match status" value="1"/>
</dbReference>
<keyword evidence="4" id="KW-0347">Helicase</keyword>
<dbReference type="Gene3D" id="3.40.50.300">
    <property type="entry name" value="P-loop containing nucleotide triphosphate hydrolases"/>
    <property type="match status" value="2"/>
</dbReference>
<sequence length="1285" mass="141716">MPPRKGIVKTGNAGNSSKNKQPQPTVNVALDTPLFPPGSKSPLSLLHERRAFLLCQKNSWEKPVVDARKIGDQYGFVVTLRYANPKTSQTESIRLEPHPPHTRPTAIEARHWGATYALYRFCNGIQLNRVLPPGPREYWNELASEHKAAPPHRLWMYDSDPFATQRRRQSDAVKQKATSEASTSRSAPQLQVSKEFINSPEVKMATSMRDTVEDAIRKTLALHTDEMAVTTSIDETTAESLLKQLRMLGFKLDQSQKAIAFIQKPSAFTKHFTDNLTPLEATIEYLLLHTPEVDLPERFMPANTSSNSFVTDALSGTENIKMRWFEESIAKEGGWPLYLIKEELATAPSGMDNPETLVSKLGMRLLGEAGPLQGEGVMLGDIDPVEVDAYGGITSPGRVNIPLPVSPFTLHIFTSRNSSALFSPPAIHISSPSVPAYVRLHVLSCILQALGEGQLIEDEESFVGACLRIIEEEWAAIEDNGPPDVAQVLKHIPPHKLSGIGGGNPDDSPFVKPATARQKESSHKTDKRTDEQVRVDFQRLCANKSYQELLGSRMQLPAFSAREEFLLALEKSRVVIVVGETGSGKTTQLPQFILDSLLVNGRGSSACILVTQPRRLSAVAVAARVSDERLSDGSVGYAIRGESRTTNRTKLLFCTTGIVLRRLSSGDNLDGVTHVVVDEVHERSMESDFLLLELKDLLHTAKHLKVVLMSATINQETFVKYFDGAPLINIPGRAFPVEDIYLEEIITTIGYKPRGGRTQPGARSTQQQEELLSQGFSEEVIQAVHKVTRANRIDYELIAALATHIVNQKPKGGILIFLPGVQEIRQCMQAIEAAIEKRVDILPLHANLSSDEQRKVFHKTQSKWKIVCSTNVAETSVTIDDIVYIIDSGRMKEVQYDPETQLSSLTEGWVSKASGRQRRGRAGRTQPGICYKAYTRKQERDMPDFSVPEILRVSLTNVCLSAKAAREGEDVQEFLGRAIDPPKVAALSSSWNFLKEIGAINEDDTITALGRSMATLPVDVKLAKMMILGAIFRCLEPILTAAACLSSKPLFLSPMEKRDEANARRAKFATAGSDLLTDVRAFDTYARLLSEGGSNSALNTFCEENFISVSALRDVATLRKDLFFDLAGAGFVDLSAGISNAALNINKDNANLVKSVILGGLWPQVAEVRLPKSAVKFDRVAAGTVQRENSAAEFRIYDSNRERVFVHPASVLFTEAVWKPPFVCYFTKHVTKKPYLRDCTQVPIYAILLFGGTVSVNHVGGGITVGKVIKLRAFPRIGVLVTQLR</sequence>
<dbReference type="GO" id="GO:0003724">
    <property type="term" value="F:RNA helicase activity"/>
    <property type="evidence" value="ECO:0007669"/>
    <property type="project" value="UniProtKB-EC"/>
</dbReference>
<dbReference type="Pfam" id="PF21010">
    <property type="entry name" value="HA2_C"/>
    <property type="match status" value="1"/>
</dbReference>
<dbReference type="Gene3D" id="1.20.120.1080">
    <property type="match status" value="1"/>
</dbReference>
<evidence type="ECO:0000313" key="11">
    <source>
        <dbReference type="Proteomes" id="UP000736335"/>
    </source>
</evidence>
<feature type="compositionally biased region" description="Polar residues" evidence="7">
    <location>
        <begin position="176"/>
        <end position="190"/>
    </location>
</feature>